<dbReference type="PANTHER" id="PTHR21286:SF0">
    <property type="entry name" value="NUCLEAR PORE COMPLEX PROTEIN NUP160"/>
    <property type="match status" value="1"/>
</dbReference>
<evidence type="ECO:0008006" key="4">
    <source>
        <dbReference type="Google" id="ProtNLM"/>
    </source>
</evidence>
<evidence type="ECO:0000313" key="3">
    <source>
        <dbReference type="Proteomes" id="UP001054902"/>
    </source>
</evidence>
<sequence length="1710" mass="190580">MAANLDLLEVPIITPDHDEMATRYIIQNDLTFHQTDKPSPAPIWQGNEEEWQSRIQGCAATKCTSDNSIIRTAACIEEPYVLSIATTDGSDLSMVEIDMSHLDATYLRDVIATFIFQEIPQSHDQDEYDMDMDTATECPVIKIILVDSQASALTLTFDKDSLGPIQATHVSTRSIMSSRNIHSSQRTGLTATQVAAIDSNRLVFALTPYIVCLNLESQLVALWFRESCLYNRKKSLSNVLKSAKGILVGKSADEADEFIEQANTMASTAALCCFDMDPDEEEEDDGPAGKVVCSLHSDGTVRMWTVGMYSPTFTYPKQMYLLHSASEVETERIMPMPHAWSSSSDSLLMNGRSKMSIDGRLNFDLVIAIKVAEGVGQSRASSPLHMVKLFGSASASVRSHVVEKRSFKIPRCVDSIKDIEFIGDEPSICALFSCIEEDGSNSSMSLYSSFSHVPHRVMSIAVYSLTSMECSQYYSSNIFDDVETKNRNSIQSICKMMLKNEFKLWSDMDDAATVRSTLDRWFLKKIFRSNSISTNGVSDGSVRRALFQVLPPLFMSREVQSRDSRKSIEMETLRMMTEWSKCDEGRSKAQDGPKTTSATATMLPSIYSDFCNSPDSDSAQTPEMGDDSDDDEMLSERDLRMRQIHEHIQRWTKLVDAIVEEESNALSPLSLASTPSNNTFEESVVVVRAGMTSVVLCSKENSENSIGKKLDSSILSMYANISKNKGNLEKIACFGAKTFEMIATARFLYDDDKNTFIEYFNGTLSSIEADGWEKLYSKVLHFFNTMSNEDVVSWLTSPVTDLYSVTSMTGNKTKSSTTSIITPNAVKLTKYNIASSNELALIRFICITGLGLNGFKLFSVEQERVALVTYLQSVGVSWMLSQSIPSQITSSSVAIEKFVAKVVNTIDLQNIFPTTMEASMAILEKAYSQSLDNFHELELVSFLDDETMSKRMALRLLSPLVSFPSSEDNFRCRKSIAADCLLEEISTLIRQKGINAEKASEMLEHASTLLKSTFSIPRNPSAVHIFLEVLRSCNPEHENVPETSIEESITSFFRDGINSYSIPCGEDDIRNIVLLGNIKSMLRPWAIIAYQNKCSVHDLIINSLQDATSDADAILQHTFIILVNLSNLVTRVSILERHYEMIKDVSLDGTYARVLNSAVNAIIEEVQSHFEAEDFSTILDFSSLWSSIFRFSLQGRCWEDAIEACLSHPTKSRQGTNFRRLVLAMADEGSFGILLDKIIFMILEDNGSGKSIDLYEEAATALIEASQRSVADFTFGSETCVDYRSCLYSLYASYNEWRRCSQAMDLYGALALGKVQTTSEEDENEVSENGNSDKDAANNQVMKELILSGVASAQLIELVDNSDQRYIISGETSSSHILGGMDEGNQTSSRLSRLYKYDDLCLRAQRLIAIQTIQMDGFSPENLVDILQSSDTMIIDALAQLGYYEQAIDFAKCKRMNKNGAKLQGRDVFDDAISHILCECLAPAAMQLSTVNRSEGEGLHTRPTLKQLRLLVGDGRLPKACDSWQTECKQPSLERAHLAMNLLRIYTEMYSNEAKTLAIEVARALLELGEKRVKLPSWLTSVILGKSISGSSGLFAKNGGNASALLDLYMDYGLYIDACDLLSSILIGDETERQKNATNRLPEKGYVDFVPYEKIDNLWNSIEELSKEHMEKDLEQLLLARSQMEVALEKYYNLMKVSEQGMMSARALSS</sequence>
<dbReference type="InterPro" id="IPR021717">
    <property type="entry name" value="Nucleoporin_Nup160"/>
</dbReference>
<dbReference type="PANTHER" id="PTHR21286">
    <property type="entry name" value="NUCLEAR PORE COMPLEX PROTEIN NUP160"/>
    <property type="match status" value="1"/>
</dbReference>
<dbReference type="Proteomes" id="UP001054902">
    <property type="component" value="Unassembled WGS sequence"/>
</dbReference>
<accession>A0AAD3CJR3</accession>
<evidence type="ECO:0000313" key="2">
    <source>
        <dbReference type="EMBL" id="GFH46146.1"/>
    </source>
</evidence>
<organism evidence="2 3">
    <name type="scientific">Chaetoceros tenuissimus</name>
    <dbReference type="NCBI Taxonomy" id="426638"/>
    <lineage>
        <taxon>Eukaryota</taxon>
        <taxon>Sar</taxon>
        <taxon>Stramenopiles</taxon>
        <taxon>Ochrophyta</taxon>
        <taxon>Bacillariophyta</taxon>
        <taxon>Coscinodiscophyceae</taxon>
        <taxon>Chaetocerotophycidae</taxon>
        <taxon>Chaetocerotales</taxon>
        <taxon>Chaetocerotaceae</taxon>
        <taxon>Chaetoceros</taxon>
    </lineage>
</organism>
<dbReference type="EMBL" id="BLLK01000022">
    <property type="protein sequence ID" value="GFH46146.1"/>
    <property type="molecule type" value="Genomic_DNA"/>
</dbReference>
<proteinExistence type="predicted"/>
<keyword evidence="3" id="KW-1185">Reference proteome</keyword>
<protein>
    <recommendedName>
        <fullName evidence="4">Nuclear pore complex protein Nup160</fullName>
    </recommendedName>
</protein>
<comment type="caution">
    <text evidence="2">The sequence shown here is derived from an EMBL/GenBank/DDBJ whole genome shotgun (WGS) entry which is preliminary data.</text>
</comment>
<reference evidence="2 3" key="1">
    <citation type="journal article" date="2021" name="Sci. Rep.">
        <title>The genome of the diatom Chaetoceros tenuissimus carries an ancient integrated fragment of an extant virus.</title>
        <authorList>
            <person name="Hongo Y."/>
            <person name="Kimura K."/>
            <person name="Takaki Y."/>
            <person name="Yoshida Y."/>
            <person name="Baba S."/>
            <person name="Kobayashi G."/>
            <person name="Nagasaki K."/>
            <person name="Hano T."/>
            <person name="Tomaru Y."/>
        </authorList>
    </citation>
    <scope>NUCLEOTIDE SEQUENCE [LARGE SCALE GENOMIC DNA]</scope>
    <source>
        <strain evidence="2 3">NIES-3715</strain>
    </source>
</reference>
<dbReference type="GO" id="GO:0017056">
    <property type="term" value="F:structural constituent of nuclear pore"/>
    <property type="evidence" value="ECO:0007669"/>
    <property type="project" value="TreeGrafter"/>
</dbReference>
<evidence type="ECO:0000256" key="1">
    <source>
        <dbReference type="SAM" id="MobiDB-lite"/>
    </source>
</evidence>
<gene>
    <name evidence="2" type="ORF">CTEN210_02620</name>
</gene>
<dbReference type="GO" id="GO:0005643">
    <property type="term" value="C:nuclear pore"/>
    <property type="evidence" value="ECO:0007669"/>
    <property type="project" value="UniProtKB-ARBA"/>
</dbReference>
<name>A0AAD3CJR3_9STRA</name>
<feature type="region of interest" description="Disordered" evidence="1">
    <location>
        <begin position="611"/>
        <end position="632"/>
    </location>
</feature>
<feature type="region of interest" description="Disordered" evidence="1">
    <location>
        <begin position="580"/>
        <end position="599"/>
    </location>
</feature>
<feature type="compositionally biased region" description="Polar residues" evidence="1">
    <location>
        <begin position="611"/>
        <end position="621"/>
    </location>
</feature>
<feature type="compositionally biased region" description="Basic and acidic residues" evidence="1">
    <location>
        <begin position="580"/>
        <end position="591"/>
    </location>
</feature>